<keyword evidence="6 8" id="KW-0472">Membrane</keyword>
<feature type="transmembrane region" description="Helical" evidence="8">
    <location>
        <begin position="16"/>
        <end position="41"/>
    </location>
</feature>
<dbReference type="SUPFAM" id="SSF81340">
    <property type="entry name" value="Clc chloride channel"/>
    <property type="match status" value="1"/>
</dbReference>
<reference evidence="9 10" key="1">
    <citation type="submission" date="2017-10" db="EMBL/GenBank/DDBJ databases">
        <title>Sequencing the genomes of 1000 actinobacteria strains.</title>
        <authorList>
            <person name="Klenk H.-P."/>
        </authorList>
    </citation>
    <scope>NUCLEOTIDE SEQUENCE [LARGE SCALE GENOMIC DNA]</scope>
    <source>
        <strain evidence="9 10">DSM 21801</strain>
    </source>
</reference>
<evidence type="ECO:0000256" key="6">
    <source>
        <dbReference type="ARBA" id="ARBA00023136"/>
    </source>
</evidence>
<organism evidence="9 10">
    <name type="scientific">Serinibacter salmoneus</name>
    <dbReference type="NCBI Taxonomy" id="556530"/>
    <lineage>
        <taxon>Bacteria</taxon>
        <taxon>Bacillati</taxon>
        <taxon>Actinomycetota</taxon>
        <taxon>Actinomycetes</taxon>
        <taxon>Micrococcales</taxon>
        <taxon>Beutenbergiaceae</taxon>
        <taxon>Serinibacter</taxon>
    </lineage>
</organism>
<feature type="transmembrane region" description="Helical" evidence="8">
    <location>
        <begin position="158"/>
        <end position="182"/>
    </location>
</feature>
<evidence type="ECO:0000256" key="7">
    <source>
        <dbReference type="ARBA" id="ARBA00023214"/>
    </source>
</evidence>
<dbReference type="InterPro" id="IPR001807">
    <property type="entry name" value="ClC"/>
</dbReference>
<evidence type="ECO:0000256" key="4">
    <source>
        <dbReference type="ARBA" id="ARBA00022989"/>
    </source>
</evidence>
<dbReference type="GO" id="GO:0005886">
    <property type="term" value="C:plasma membrane"/>
    <property type="evidence" value="ECO:0007669"/>
    <property type="project" value="TreeGrafter"/>
</dbReference>
<name>A0A2A9CZ49_9MICO</name>
<feature type="transmembrane region" description="Helical" evidence="8">
    <location>
        <begin position="194"/>
        <end position="213"/>
    </location>
</feature>
<dbReference type="EMBL" id="PDJD01000001">
    <property type="protein sequence ID" value="PFG19401.1"/>
    <property type="molecule type" value="Genomic_DNA"/>
</dbReference>
<dbReference type="Gene3D" id="1.10.3080.10">
    <property type="entry name" value="Clc chloride channel"/>
    <property type="match status" value="1"/>
</dbReference>
<sequence>MRANAATDPFAPRAQFLYFVFASVLAGVLIGLVGGAFRWVLERAEALRHVLAEDSHGLPGWGWLLPVTAVALCSLAGYAVVQLSPRAAGSGIHDLQLVWHADHTLPEPSVVPTRFVGGILSIGSGLVVGQAGPTVHLGSGIGSEVGRWFRLSDYHRKLLYTTVGGAGLAVAFNTPLGGAMFTLEEVTKSLRLRFILIVLVTTSVAVGVSHLFIPDRPEFQVPEPPSPNAQSLLIYLAFGLVTGLLGVGYNRLVMGALRRADASRLSPSLRATLIGAVVGLLLWVDPLMVGGGTEVTQVVLATGNLTLWSLLALIAVRILVGPLSYAAGTAGGLFAPALAIGALWGALVQSLAGPLLGAVGATPVILAIVGMTAFFAATIRAPLTGIVLVMEMTGTTSLAVGMFAASAAAVLAASLAGAPPIYESLRERMLQNASAGRAE</sequence>
<proteinExistence type="predicted"/>
<evidence type="ECO:0000313" key="9">
    <source>
        <dbReference type="EMBL" id="PFG19401.1"/>
    </source>
</evidence>
<feature type="transmembrane region" description="Helical" evidence="8">
    <location>
        <begin position="265"/>
        <end position="284"/>
    </location>
</feature>
<evidence type="ECO:0000256" key="1">
    <source>
        <dbReference type="ARBA" id="ARBA00004141"/>
    </source>
</evidence>
<protein>
    <submittedName>
        <fullName evidence="9">CIC family chloride channel protein</fullName>
    </submittedName>
</protein>
<evidence type="ECO:0000256" key="5">
    <source>
        <dbReference type="ARBA" id="ARBA00023065"/>
    </source>
</evidence>
<dbReference type="PANTHER" id="PTHR45711">
    <property type="entry name" value="CHLORIDE CHANNEL PROTEIN"/>
    <property type="match status" value="1"/>
</dbReference>
<dbReference type="RefSeq" id="WP_098468528.1">
    <property type="nucleotide sequence ID" value="NZ_PDJD01000001.1"/>
</dbReference>
<dbReference type="PANTHER" id="PTHR45711:SF6">
    <property type="entry name" value="CHLORIDE CHANNEL PROTEIN"/>
    <property type="match status" value="1"/>
</dbReference>
<dbReference type="PRINTS" id="PR00762">
    <property type="entry name" value="CLCHANNEL"/>
</dbReference>
<keyword evidence="3 8" id="KW-0812">Transmembrane</keyword>
<evidence type="ECO:0000313" key="10">
    <source>
        <dbReference type="Proteomes" id="UP000224915"/>
    </source>
</evidence>
<keyword evidence="5" id="KW-0406">Ion transport</keyword>
<keyword evidence="10" id="KW-1185">Reference proteome</keyword>
<dbReference type="OrthoDB" id="9767361at2"/>
<dbReference type="CDD" id="cd01031">
    <property type="entry name" value="EriC"/>
    <property type="match status" value="1"/>
</dbReference>
<evidence type="ECO:0000256" key="2">
    <source>
        <dbReference type="ARBA" id="ARBA00022448"/>
    </source>
</evidence>
<dbReference type="AlphaFoldDB" id="A0A2A9CZ49"/>
<evidence type="ECO:0000256" key="8">
    <source>
        <dbReference type="SAM" id="Phobius"/>
    </source>
</evidence>
<comment type="subcellular location">
    <subcellularLocation>
        <location evidence="1">Membrane</location>
        <topology evidence="1">Multi-pass membrane protein</topology>
    </subcellularLocation>
</comment>
<keyword evidence="7" id="KW-0868">Chloride</keyword>
<dbReference type="Pfam" id="PF00654">
    <property type="entry name" value="Voltage_CLC"/>
    <property type="match status" value="1"/>
</dbReference>
<feature type="transmembrane region" description="Helical" evidence="8">
    <location>
        <begin position="398"/>
        <end position="422"/>
    </location>
</feature>
<feature type="transmembrane region" description="Helical" evidence="8">
    <location>
        <begin position="353"/>
        <end position="377"/>
    </location>
</feature>
<dbReference type="InterPro" id="IPR014743">
    <property type="entry name" value="Cl-channel_core"/>
</dbReference>
<dbReference type="GO" id="GO:0005247">
    <property type="term" value="F:voltage-gated chloride channel activity"/>
    <property type="evidence" value="ECO:0007669"/>
    <property type="project" value="TreeGrafter"/>
</dbReference>
<keyword evidence="2" id="KW-0813">Transport</keyword>
<accession>A0A2A9CZ49</accession>
<feature type="transmembrane region" description="Helical" evidence="8">
    <location>
        <begin position="61"/>
        <end position="81"/>
    </location>
</feature>
<comment type="caution">
    <text evidence="9">The sequence shown here is derived from an EMBL/GenBank/DDBJ whole genome shotgun (WGS) entry which is preliminary data.</text>
</comment>
<gene>
    <name evidence="9" type="ORF">ATL40_0961</name>
</gene>
<evidence type="ECO:0000256" key="3">
    <source>
        <dbReference type="ARBA" id="ARBA00022692"/>
    </source>
</evidence>
<feature type="transmembrane region" description="Helical" evidence="8">
    <location>
        <begin position="323"/>
        <end position="347"/>
    </location>
</feature>
<feature type="transmembrane region" description="Helical" evidence="8">
    <location>
        <begin position="233"/>
        <end position="253"/>
    </location>
</feature>
<keyword evidence="4 8" id="KW-1133">Transmembrane helix</keyword>
<dbReference type="Proteomes" id="UP000224915">
    <property type="component" value="Unassembled WGS sequence"/>
</dbReference>
<feature type="transmembrane region" description="Helical" evidence="8">
    <location>
        <begin position="296"/>
        <end position="316"/>
    </location>
</feature>